<comment type="caution">
    <text evidence="3">The sequence shown here is derived from an EMBL/GenBank/DDBJ whole genome shotgun (WGS) entry which is preliminary data.</text>
</comment>
<dbReference type="AlphaFoldDB" id="A0A8X6IR62"/>
<organism evidence="3 4">
    <name type="scientific">Nephila pilipes</name>
    <name type="common">Giant wood spider</name>
    <name type="synonym">Nephila maculata</name>
    <dbReference type="NCBI Taxonomy" id="299642"/>
    <lineage>
        <taxon>Eukaryota</taxon>
        <taxon>Metazoa</taxon>
        <taxon>Ecdysozoa</taxon>
        <taxon>Arthropoda</taxon>
        <taxon>Chelicerata</taxon>
        <taxon>Arachnida</taxon>
        <taxon>Araneae</taxon>
        <taxon>Araneomorphae</taxon>
        <taxon>Entelegynae</taxon>
        <taxon>Araneoidea</taxon>
        <taxon>Nephilidae</taxon>
        <taxon>Nephila</taxon>
    </lineage>
</organism>
<dbReference type="Pfam" id="PF18701">
    <property type="entry name" value="DUF5641"/>
    <property type="match status" value="1"/>
</dbReference>
<gene>
    <name evidence="3" type="primary">AVEN_258129_1</name>
    <name evidence="3" type="ORF">NPIL_395561</name>
</gene>
<evidence type="ECO:0000259" key="2">
    <source>
        <dbReference type="Pfam" id="PF18701"/>
    </source>
</evidence>
<dbReference type="Pfam" id="PF17921">
    <property type="entry name" value="Integrase_H2C2"/>
    <property type="match status" value="1"/>
</dbReference>
<accession>A0A8X6IR62</accession>
<dbReference type="EMBL" id="BMAW01092770">
    <property type="protein sequence ID" value="GFS56910.1"/>
    <property type="molecule type" value="Genomic_DNA"/>
</dbReference>
<feature type="domain" description="DUF5641" evidence="2">
    <location>
        <begin position="180"/>
        <end position="212"/>
    </location>
</feature>
<dbReference type="PANTHER" id="PTHR47331">
    <property type="entry name" value="PHD-TYPE DOMAIN-CONTAINING PROTEIN"/>
    <property type="match status" value="1"/>
</dbReference>
<feature type="domain" description="Integrase zinc-binding" evidence="1">
    <location>
        <begin position="103"/>
        <end position="159"/>
    </location>
</feature>
<protein>
    <recommendedName>
        <fullName evidence="5">Integrase zinc-binding domain-containing protein</fullName>
    </recommendedName>
</protein>
<dbReference type="PANTHER" id="PTHR47331:SF2">
    <property type="match status" value="1"/>
</dbReference>
<evidence type="ECO:0000313" key="4">
    <source>
        <dbReference type="Proteomes" id="UP000887013"/>
    </source>
</evidence>
<dbReference type="OrthoDB" id="6420849at2759"/>
<evidence type="ECO:0008006" key="5">
    <source>
        <dbReference type="Google" id="ProtNLM"/>
    </source>
</evidence>
<evidence type="ECO:0000259" key="1">
    <source>
        <dbReference type="Pfam" id="PF17921"/>
    </source>
</evidence>
<evidence type="ECO:0000313" key="3">
    <source>
        <dbReference type="EMBL" id="GFS56910.1"/>
    </source>
</evidence>
<name>A0A8X6IR62_NEPPI</name>
<proteinExistence type="predicted"/>
<reference evidence="3" key="1">
    <citation type="submission" date="2020-08" db="EMBL/GenBank/DDBJ databases">
        <title>Multicomponent nature underlies the extraordinary mechanical properties of spider dragline silk.</title>
        <authorList>
            <person name="Kono N."/>
            <person name="Nakamura H."/>
            <person name="Mori M."/>
            <person name="Yoshida Y."/>
            <person name="Ohtoshi R."/>
            <person name="Malay A.D."/>
            <person name="Moran D.A.P."/>
            <person name="Tomita M."/>
            <person name="Numata K."/>
            <person name="Arakawa K."/>
        </authorList>
    </citation>
    <scope>NUCLEOTIDE SEQUENCE</scope>
</reference>
<dbReference type="Proteomes" id="UP000887013">
    <property type="component" value="Unassembled WGS sequence"/>
</dbReference>
<dbReference type="InterPro" id="IPR041588">
    <property type="entry name" value="Integrase_H2C2"/>
</dbReference>
<sequence length="214" mass="24938">MTQQQLSLNKVGEEELLFHTFGSKVPTRIKCARVQVKIRDILDKDEVIIEALEIDEDESFNEEDNLKCLLTFVDQNGIYRLKTKIIRRDDTEDFRYPIVLSFNHKLVHRLLFDHHLLLSHAGVQFVLTHLQQRFWIVKGRKTIQSVLSKCILCKKYKARAVETLPSTLPEDRIRDASEVMGQDNLKRSDWLIGRVIDIYPGKDNQVRIVKVKAG</sequence>
<dbReference type="InterPro" id="IPR040676">
    <property type="entry name" value="DUF5641"/>
</dbReference>
<keyword evidence="4" id="KW-1185">Reference proteome</keyword>
<dbReference type="Gene3D" id="1.10.340.70">
    <property type="match status" value="1"/>
</dbReference>